<keyword evidence="1" id="KW-0472">Membrane</keyword>
<keyword evidence="4" id="KW-1185">Reference proteome</keyword>
<comment type="caution">
    <text evidence="3">The sequence shown here is derived from an EMBL/GenBank/DDBJ whole genome shotgun (WGS) entry which is preliminary data.</text>
</comment>
<protein>
    <submittedName>
        <fullName evidence="3">Phosphatase PAP2 family protein</fullName>
    </submittedName>
</protein>
<accession>A0ABW9XWX3</accession>
<dbReference type="InterPro" id="IPR036938">
    <property type="entry name" value="PAP2/HPO_sf"/>
</dbReference>
<dbReference type="EMBL" id="JAAAMV010000024">
    <property type="protein sequence ID" value="NBD26928.1"/>
    <property type="molecule type" value="Genomic_DNA"/>
</dbReference>
<dbReference type="RefSeq" id="WP_161745943.1">
    <property type="nucleotide sequence ID" value="NZ_JAAAMV010000024.1"/>
</dbReference>
<reference evidence="3 4" key="1">
    <citation type="submission" date="2020-01" db="EMBL/GenBank/DDBJ databases">
        <title>Paenibacillus soybeanensis sp. nov. isolated from the nodules of soybean (Glycine max(L.) Merr).</title>
        <authorList>
            <person name="Wang H."/>
        </authorList>
    </citation>
    <scope>NUCLEOTIDE SEQUENCE [LARGE SCALE GENOMIC DNA]</scope>
    <source>
        <strain evidence="3 4">T1</strain>
    </source>
</reference>
<sequence>MKRYLPLAGMLAFPVLGWLYALTDNPDHRPHHRIYSLMTDLDRAIPFVKLFALPYAVWIFYLYACLVYFFVKDPAVYRDTLVAYVACALICCGIYVFFQTTVPRPVVSGDDPASRLLLFIYHRDRPFNCFPSIHCFSSYLVMKALFRSGFRNRINQTLIYGMSTLIIVSTLFIKQHTVLDAACGILLADIAYRALLRFGRAAGRRKPQASADRADT</sequence>
<name>A0ABW9XWX3_9BACL</name>
<dbReference type="Proteomes" id="UP000665561">
    <property type="component" value="Unassembled WGS sequence"/>
</dbReference>
<evidence type="ECO:0000313" key="3">
    <source>
        <dbReference type="EMBL" id="NBD26928.1"/>
    </source>
</evidence>
<evidence type="ECO:0000313" key="4">
    <source>
        <dbReference type="Proteomes" id="UP000665561"/>
    </source>
</evidence>
<gene>
    <name evidence="3" type="ORF">GT019_23910</name>
</gene>
<organism evidence="3 4">
    <name type="scientific">Paenibacillus glycinis</name>
    <dbReference type="NCBI Taxonomy" id="2697035"/>
    <lineage>
        <taxon>Bacteria</taxon>
        <taxon>Bacillati</taxon>
        <taxon>Bacillota</taxon>
        <taxon>Bacilli</taxon>
        <taxon>Bacillales</taxon>
        <taxon>Paenibacillaceae</taxon>
        <taxon>Paenibacillus</taxon>
    </lineage>
</organism>
<keyword evidence="1" id="KW-0812">Transmembrane</keyword>
<keyword evidence="1" id="KW-1133">Transmembrane helix</keyword>
<evidence type="ECO:0000256" key="1">
    <source>
        <dbReference type="SAM" id="Phobius"/>
    </source>
</evidence>
<feature type="transmembrane region" description="Helical" evidence="1">
    <location>
        <begin position="45"/>
        <end position="69"/>
    </location>
</feature>
<proteinExistence type="predicted"/>
<feature type="domain" description="Inositolphosphotransferase Aur1/Ipt1" evidence="2">
    <location>
        <begin position="46"/>
        <end position="192"/>
    </location>
</feature>
<dbReference type="SUPFAM" id="SSF48317">
    <property type="entry name" value="Acid phosphatase/Vanadium-dependent haloperoxidase"/>
    <property type="match status" value="1"/>
</dbReference>
<feature type="transmembrane region" description="Helical" evidence="1">
    <location>
        <begin position="81"/>
        <end position="98"/>
    </location>
</feature>
<feature type="transmembrane region" description="Helical" evidence="1">
    <location>
        <begin position="157"/>
        <end position="173"/>
    </location>
</feature>
<evidence type="ECO:0000259" key="2">
    <source>
        <dbReference type="Pfam" id="PF14378"/>
    </source>
</evidence>
<dbReference type="Pfam" id="PF14378">
    <property type="entry name" value="PAP2_3"/>
    <property type="match status" value="1"/>
</dbReference>
<dbReference type="InterPro" id="IPR026841">
    <property type="entry name" value="Aur1/Ipt1"/>
</dbReference>